<dbReference type="Pfam" id="PF13091">
    <property type="entry name" value="PLDc_2"/>
    <property type="match status" value="1"/>
</dbReference>
<evidence type="ECO:0000256" key="3">
    <source>
        <dbReference type="ARBA" id="ARBA00012027"/>
    </source>
</evidence>
<reference evidence="8" key="1">
    <citation type="submission" date="2022-10" db="EMBL/GenBank/DDBJ databases">
        <authorList>
            <person name="Yu W.X."/>
        </authorList>
    </citation>
    <scope>NUCLEOTIDE SEQUENCE</scope>
    <source>
        <strain evidence="8">AAT</strain>
    </source>
</reference>
<dbReference type="Gene3D" id="3.30.870.10">
    <property type="entry name" value="Endonuclease Chain A"/>
    <property type="match status" value="1"/>
</dbReference>
<keyword evidence="5" id="KW-0442">Lipid degradation</keyword>
<keyword evidence="9" id="KW-1185">Reference proteome</keyword>
<comment type="catalytic activity">
    <reaction evidence="1">
        <text>a 1,2-diacyl-sn-glycero-3-phosphocholine + H2O = a 1,2-diacyl-sn-glycero-3-phosphate + choline + H(+)</text>
        <dbReference type="Rhea" id="RHEA:14445"/>
        <dbReference type="ChEBI" id="CHEBI:15354"/>
        <dbReference type="ChEBI" id="CHEBI:15377"/>
        <dbReference type="ChEBI" id="CHEBI:15378"/>
        <dbReference type="ChEBI" id="CHEBI:57643"/>
        <dbReference type="ChEBI" id="CHEBI:58608"/>
        <dbReference type="EC" id="3.1.4.4"/>
    </reaction>
</comment>
<dbReference type="GO" id="GO:0016042">
    <property type="term" value="P:lipid catabolic process"/>
    <property type="evidence" value="ECO:0007669"/>
    <property type="project" value="UniProtKB-KW"/>
</dbReference>
<evidence type="ECO:0000313" key="8">
    <source>
        <dbReference type="EMBL" id="MCW3785478.1"/>
    </source>
</evidence>
<dbReference type="SUPFAM" id="SSF56024">
    <property type="entry name" value="Phospholipase D/nuclease"/>
    <property type="match status" value="1"/>
</dbReference>
<feature type="domain" description="PLD phosphodiesterase" evidence="7">
    <location>
        <begin position="154"/>
        <end position="181"/>
    </location>
</feature>
<evidence type="ECO:0000256" key="1">
    <source>
        <dbReference type="ARBA" id="ARBA00000798"/>
    </source>
</evidence>
<dbReference type="GO" id="GO:0016891">
    <property type="term" value="F:RNA endonuclease activity producing 5'-phosphomonoesters, hydrolytic mechanism"/>
    <property type="evidence" value="ECO:0007669"/>
    <property type="project" value="TreeGrafter"/>
</dbReference>
<dbReference type="InterPro" id="IPR051406">
    <property type="entry name" value="PLD_domain"/>
</dbReference>
<accession>A0AAE3SET7</accession>
<dbReference type="GO" id="GO:0004630">
    <property type="term" value="F:phospholipase D activity"/>
    <property type="evidence" value="ECO:0007669"/>
    <property type="project" value="UniProtKB-EC"/>
</dbReference>
<evidence type="ECO:0000256" key="4">
    <source>
        <dbReference type="ARBA" id="ARBA00022801"/>
    </source>
</evidence>
<dbReference type="Proteomes" id="UP001209229">
    <property type="component" value="Unassembled WGS sequence"/>
</dbReference>
<dbReference type="EC" id="3.1.4.4" evidence="3"/>
<keyword evidence="6" id="KW-0443">Lipid metabolism</keyword>
<comment type="caution">
    <text evidence="8">The sequence shown here is derived from an EMBL/GenBank/DDBJ whole genome shotgun (WGS) entry which is preliminary data.</text>
</comment>
<evidence type="ECO:0000259" key="7">
    <source>
        <dbReference type="PROSITE" id="PS50035"/>
    </source>
</evidence>
<dbReference type="PANTHER" id="PTHR43856:SF1">
    <property type="entry name" value="MITOCHONDRIAL CARDIOLIPIN HYDROLASE"/>
    <property type="match status" value="1"/>
</dbReference>
<evidence type="ECO:0000256" key="6">
    <source>
        <dbReference type="ARBA" id="ARBA00023098"/>
    </source>
</evidence>
<proteinExistence type="inferred from homology"/>
<sequence>MLKYFRSLEPDALKAIEDTDVLNQISELNHYDRKLLRESLLQDSLRFKSNKEAVEWLQSCFELIDKHTFRIHKVLFSPGTDIGNTLNDLLNKAKKSVLLCVFSITDHRLAKDIWECHKRGVQVKVITDDRKIFDRGSEIQNLRNKGIDIKIDHSEYHMHNKFGIIDDRIAFTGSFNWTYTAQKHNQENLLVTTNQSIVEQFKDEFDRLWQEMFKL</sequence>
<dbReference type="EMBL" id="JAPDPJ010000003">
    <property type="protein sequence ID" value="MCW3785478.1"/>
    <property type="molecule type" value="Genomic_DNA"/>
</dbReference>
<dbReference type="CDD" id="cd09171">
    <property type="entry name" value="PLDc_vPLD6_like"/>
    <property type="match status" value="1"/>
</dbReference>
<gene>
    <name evidence="8" type="ORF">OM075_03310</name>
</gene>
<evidence type="ECO:0000256" key="2">
    <source>
        <dbReference type="ARBA" id="ARBA00008664"/>
    </source>
</evidence>
<dbReference type="GO" id="GO:0006793">
    <property type="term" value="P:phosphorus metabolic process"/>
    <property type="evidence" value="ECO:0007669"/>
    <property type="project" value="UniProtKB-ARBA"/>
</dbReference>
<evidence type="ECO:0000313" key="9">
    <source>
        <dbReference type="Proteomes" id="UP001209229"/>
    </source>
</evidence>
<dbReference type="SMART" id="SM00155">
    <property type="entry name" value="PLDc"/>
    <property type="match status" value="1"/>
</dbReference>
<comment type="similarity">
    <text evidence="2">Belongs to the phospholipase D family.</text>
</comment>
<name>A0AAE3SET7_9BACT</name>
<dbReference type="AlphaFoldDB" id="A0AAE3SET7"/>
<dbReference type="InterPro" id="IPR025202">
    <property type="entry name" value="PLD-like_dom"/>
</dbReference>
<protein>
    <recommendedName>
        <fullName evidence="3">phospholipase D</fullName>
        <ecNumber evidence="3">3.1.4.4</ecNumber>
    </recommendedName>
</protein>
<dbReference type="RefSeq" id="WP_301189049.1">
    <property type="nucleotide sequence ID" value="NZ_JAPDPJ010000003.1"/>
</dbReference>
<keyword evidence="4" id="KW-0378">Hydrolase</keyword>
<organism evidence="8 9">
    <name type="scientific">Plebeiibacterium sediminum</name>
    <dbReference type="NCBI Taxonomy" id="2992112"/>
    <lineage>
        <taxon>Bacteria</taxon>
        <taxon>Pseudomonadati</taxon>
        <taxon>Bacteroidota</taxon>
        <taxon>Bacteroidia</taxon>
        <taxon>Marinilabiliales</taxon>
        <taxon>Marinilabiliaceae</taxon>
        <taxon>Plebeiibacterium</taxon>
    </lineage>
</organism>
<dbReference type="PROSITE" id="PS50035">
    <property type="entry name" value="PLD"/>
    <property type="match status" value="1"/>
</dbReference>
<dbReference type="InterPro" id="IPR001736">
    <property type="entry name" value="PLipase_D/transphosphatidylase"/>
</dbReference>
<dbReference type="PANTHER" id="PTHR43856">
    <property type="entry name" value="CARDIOLIPIN HYDROLASE"/>
    <property type="match status" value="1"/>
</dbReference>
<evidence type="ECO:0000256" key="5">
    <source>
        <dbReference type="ARBA" id="ARBA00022963"/>
    </source>
</evidence>